<evidence type="ECO:0000313" key="5">
    <source>
        <dbReference type="EMBL" id="PWA40726.1"/>
    </source>
</evidence>
<protein>
    <submittedName>
        <fullName evidence="5">Protein NIM1-INTERACTING 1</fullName>
    </submittedName>
</protein>
<organism evidence="5 6">
    <name type="scientific">Artemisia annua</name>
    <name type="common">Sweet wormwood</name>
    <dbReference type="NCBI Taxonomy" id="35608"/>
    <lineage>
        <taxon>Eukaryota</taxon>
        <taxon>Viridiplantae</taxon>
        <taxon>Streptophyta</taxon>
        <taxon>Embryophyta</taxon>
        <taxon>Tracheophyta</taxon>
        <taxon>Spermatophyta</taxon>
        <taxon>Magnoliopsida</taxon>
        <taxon>eudicotyledons</taxon>
        <taxon>Gunneridae</taxon>
        <taxon>Pentapetalae</taxon>
        <taxon>asterids</taxon>
        <taxon>campanulids</taxon>
        <taxon>Asterales</taxon>
        <taxon>Asteraceae</taxon>
        <taxon>Asteroideae</taxon>
        <taxon>Anthemideae</taxon>
        <taxon>Artemisiinae</taxon>
        <taxon>Artemisia</taxon>
    </lineage>
</organism>
<evidence type="ECO:0000256" key="4">
    <source>
        <dbReference type="SAM" id="MobiDB-lite"/>
    </source>
</evidence>
<dbReference type="GO" id="GO:0010112">
    <property type="term" value="P:regulation of systemic acquired resistance"/>
    <property type="evidence" value="ECO:0007669"/>
    <property type="project" value="InterPro"/>
</dbReference>
<dbReference type="AlphaFoldDB" id="A0A2U1KVE3"/>
<dbReference type="PANTHER" id="PTHR33669">
    <property type="entry name" value="PROTEIN NEGATIVE REGULATOR OF RESISTANCE"/>
    <property type="match status" value="1"/>
</dbReference>
<dbReference type="InterPro" id="IPR031425">
    <property type="entry name" value="NPR1/NH1-interacting"/>
</dbReference>
<reference evidence="5 6" key="1">
    <citation type="journal article" date="2018" name="Mol. Plant">
        <title>The genome of Artemisia annua provides insight into the evolution of Asteraceae family and artemisinin biosynthesis.</title>
        <authorList>
            <person name="Shen Q."/>
            <person name="Zhang L."/>
            <person name="Liao Z."/>
            <person name="Wang S."/>
            <person name="Yan T."/>
            <person name="Shi P."/>
            <person name="Liu M."/>
            <person name="Fu X."/>
            <person name="Pan Q."/>
            <person name="Wang Y."/>
            <person name="Lv Z."/>
            <person name="Lu X."/>
            <person name="Zhang F."/>
            <person name="Jiang W."/>
            <person name="Ma Y."/>
            <person name="Chen M."/>
            <person name="Hao X."/>
            <person name="Li L."/>
            <person name="Tang Y."/>
            <person name="Lv G."/>
            <person name="Zhou Y."/>
            <person name="Sun X."/>
            <person name="Brodelius P.E."/>
            <person name="Rose J.K.C."/>
            <person name="Tang K."/>
        </authorList>
    </citation>
    <scope>NUCLEOTIDE SEQUENCE [LARGE SCALE GENOMIC DNA]</scope>
    <source>
        <strain evidence="6">cv. Huhao1</strain>
        <tissue evidence="5">Leaf</tissue>
    </source>
</reference>
<gene>
    <name evidence="5" type="ORF">CTI12_AA560230</name>
</gene>
<evidence type="ECO:0000256" key="3">
    <source>
        <dbReference type="ARBA" id="ARBA00023242"/>
    </source>
</evidence>
<proteinExistence type="inferred from homology"/>
<dbReference type="GO" id="GO:0005634">
    <property type="term" value="C:nucleus"/>
    <property type="evidence" value="ECO:0007669"/>
    <property type="project" value="UniProtKB-SubCell"/>
</dbReference>
<evidence type="ECO:0000313" key="6">
    <source>
        <dbReference type="Proteomes" id="UP000245207"/>
    </source>
</evidence>
<keyword evidence="6" id="KW-1185">Reference proteome</keyword>
<dbReference type="OrthoDB" id="1110691at2759"/>
<dbReference type="Pfam" id="PF15699">
    <property type="entry name" value="NPR1_interact"/>
    <property type="match status" value="1"/>
</dbReference>
<name>A0A2U1KVE3_ARTAN</name>
<dbReference type="PANTHER" id="PTHR33669:SF1">
    <property type="entry name" value="PROTEIN NIM1-INTERACTING 1"/>
    <property type="match status" value="1"/>
</dbReference>
<comment type="similarity">
    <text evidence="2">Belongs to the NPR1-interactor family.</text>
</comment>
<dbReference type="Proteomes" id="UP000245207">
    <property type="component" value="Unassembled WGS sequence"/>
</dbReference>
<comment type="subcellular location">
    <subcellularLocation>
        <location evidence="1">Nucleus</location>
    </subcellularLocation>
</comment>
<evidence type="ECO:0000256" key="2">
    <source>
        <dbReference type="ARBA" id="ARBA00009937"/>
    </source>
</evidence>
<evidence type="ECO:0000256" key="1">
    <source>
        <dbReference type="ARBA" id="ARBA00004123"/>
    </source>
</evidence>
<feature type="compositionally biased region" description="Basic and acidic residues" evidence="4">
    <location>
        <begin position="86"/>
        <end position="95"/>
    </location>
</feature>
<accession>A0A2U1KVE3</accession>
<feature type="region of interest" description="Disordered" evidence="4">
    <location>
        <begin position="79"/>
        <end position="108"/>
    </location>
</feature>
<keyword evidence="3" id="KW-0539">Nucleus</keyword>
<comment type="caution">
    <text evidence="5">The sequence shown here is derived from an EMBL/GenBank/DDBJ whole genome shotgun (WGS) entry which is preliminary data.</text>
</comment>
<sequence length="108" mass="13028">MKNQQNIITSENDQEDDDEKKMEIFFSLIRSFKQARDRRRQELLAEMEKSNKTRKLNHFQTPSPFFDHRNFTIIQPSQDQLQLSLSDHHKPRNQELDDEEDLNLKLSL</sequence>
<dbReference type="EMBL" id="PKPP01013581">
    <property type="protein sequence ID" value="PWA40726.1"/>
    <property type="molecule type" value="Genomic_DNA"/>
</dbReference>